<evidence type="ECO:0000313" key="4">
    <source>
        <dbReference type="Proteomes" id="UP000236735"/>
    </source>
</evidence>
<evidence type="ECO:0000313" key="3">
    <source>
        <dbReference type="EMBL" id="SEF62218.1"/>
    </source>
</evidence>
<reference evidence="3 4" key="1">
    <citation type="submission" date="2016-10" db="EMBL/GenBank/DDBJ databases">
        <authorList>
            <person name="de Groot N.N."/>
        </authorList>
    </citation>
    <scope>NUCLEOTIDE SEQUENCE [LARGE SCALE GENOMIC DNA]</scope>
    <source>
        <strain evidence="3 4">AR32</strain>
    </source>
</reference>
<dbReference type="PANTHER" id="PTHR45947">
    <property type="entry name" value="SULFOQUINOVOSYL TRANSFERASE SQD2"/>
    <property type="match status" value="1"/>
</dbReference>
<feature type="domain" description="Glycosyltransferase subfamily 4-like N-terminal" evidence="2">
    <location>
        <begin position="24"/>
        <end position="178"/>
    </location>
</feature>
<dbReference type="Pfam" id="PF13579">
    <property type="entry name" value="Glyco_trans_4_4"/>
    <property type="match status" value="1"/>
</dbReference>
<feature type="domain" description="Glycosyl transferase family 1" evidence="1">
    <location>
        <begin position="189"/>
        <end position="339"/>
    </location>
</feature>
<dbReference type="GO" id="GO:0016757">
    <property type="term" value="F:glycosyltransferase activity"/>
    <property type="evidence" value="ECO:0007669"/>
    <property type="project" value="InterPro"/>
</dbReference>
<dbReference type="InterPro" id="IPR050194">
    <property type="entry name" value="Glycosyltransferase_grp1"/>
</dbReference>
<gene>
    <name evidence="3" type="ORF">SAMN05216354_1066</name>
</gene>
<dbReference type="AlphaFoldDB" id="A0A1H5TJ62"/>
<dbReference type="Gene3D" id="3.40.50.2000">
    <property type="entry name" value="Glycogen Phosphorylase B"/>
    <property type="match status" value="2"/>
</dbReference>
<organism evidence="3 4">
    <name type="scientific">Xylanibacter ruminicola</name>
    <name type="common">Prevotella ruminicola</name>
    <dbReference type="NCBI Taxonomy" id="839"/>
    <lineage>
        <taxon>Bacteria</taxon>
        <taxon>Pseudomonadati</taxon>
        <taxon>Bacteroidota</taxon>
        <taxon>Bacteroidia</taxon>
        <taxon>Bacteroidales</taxon>
        <taxon>Prevotellaceae</taxon>
        <taxon>Xylanibacter</taxon>
    </lineage>
</organism>
<keyword evidence="3" id="KW-0808">Transferase</keyword>
<dbReference type="PANTHER" id="PTHR45947:SF3">
    <property type="entry name" value="SULFOQUINOVOSYL TRANSFERASE SQD2"/>
    <property type="match status" value="1"/>
</dbReference>
<dbReference type="Proteomes" id="UP000236735">
    <property type="component" value="Unassembled WGS sequence"/>
</dbReference>
<proteinExistence type="predicted"/>
<dbReference type="InterPro" id="IPR001296">
    <property type="entry name" value="Glyco_trans_1"/>
</dbReference>
<dbReference type="InterPro" id="IPR028098">
    <property type="entry name" value="Glyco_trans_4-like_N"/>
</dbReference>
<evidence type="ECO:0000259" key="1">
    <source>
        <dbReference type="Pfam" id="PF00534"/>
    </source>
</evidence>
<dbReference type="SUPFAM" id="SSF53756">
    <property type="entry name" value="UDP-Glycosyltransferase/glycogen phosphorylase"/>
    <property type="match status" value="1"/>
</dbReference>
<protein>
    <submittedName>
        <fullName evidence="3">Glycosyltransferase involved in cell wall bisynthesis</fullName>
    </submittedName>
</protein>
<accession>A0A1H5TJ62</accession>
<sequence length="384" mass="43371">MYLVKNLSIMKILSFVSSLDLSCGGPSRSVPMLVKGLAELGVDITLMTIRSKDMNTHALEGTTAKLKVLEPSFSKKDIAKYLADEKFELIQIQSMWDWPYHKLMVEARRLGIPYIVTPRGMLEAWSLSQKKWKKILAWGLYQRKDVQKSACVFTTAKMEAEHVSELAITTCKAVIPNGIETNAYPCKTSIDVVKKQVLFLSRIHVKKGIEILFDAWKRIHSDFSDWQLLVVGNGEAEYVHSLEMNVKSLGLKNSIKILPPVFGEAKIKLYQESALFCLPSFSESFGMVIAEAMSCGTPVVTTTNCPWKTLNETKTGWCIGLSVDNLEHTLREALNMSPIVLYDMGQRASKLIYDNFGYRSVTRKTLHLYEWLLNGGEKPEFVLK</sequence>
<dbReference type="Pfam" id="PF00534">
    <property type="entry name" value="Glycos_transf_1"/>
    <property type="match status" value="1"/>
</dbReference>
<name>A0A1H5TJ62_XYLRU</name>
<dbReference type="EMBL" id="FNUV01000002">
    <property type="protein sequence ID" value="SEF62218.1"/>
    <property type="molecule type" value="Genomic_DNA"/>
</dbReference>
<evidence type="ECO:0000259" key="2">
    <source>
        <dbReference type="Pfam" id="PF13579"/>
    </source>
</evidence>